<sequence>MKDKMCLQLVDLIDQSSVRKRQTFFYRNG</sequence>
<accession>A0A0A9DWX9</accession>
<reference evidence="1" key="1">
    <citation type="submission" date="2014-09" db="EMBL/GenBank/DDBJ databases">
        <authorList>
            <person name="Magalhaes I.L.F."/>
            <person name="Oliveira U."/>
            <person name="Santos F.R."/>
            <person name="Vidigal T.H.D.A."/>
            <person name="Brescovit A.D."/>
            <person name="Santos A.J."/>
        </authorList>
    </citation>
    <scope>NUCLEOTIDE SEQUENCE</scope>
    <source>
        <tissue evidence="1">Shoot tissue taken approximately 20 cm above the soil surface</tissue>
    </source>
</reference>
<dbReference type="AlphaFoldDB" id="A0A0A9DWX9"/>
<evidence type="ECO:0000313" key="1">
    <source>
        <dbReference type="EMBL" id="JAD93064.1"/>
    </source>
</evidence>
<name>A0A0A9DWX9_ARUDO</name>
<protein>
    <submittedName>
        <fullName evidence="1">Uncharacterized protein</fullName>
    </submittedName>
</protein>
<organism evidence="1">
    <name type="scientific">Arundo donax</name>
    <name type="common">Giant reed</name>
    <name type="synonym">Donax arundinaceus</name>
    <dbReference type="NCBI Taxonomy" id="35708"/>
    <lineage>
        <taxon>Eukaryota</taxon>
        <taxon>Viridiplantae</taxon>
        <taxon>Streptophyta</taxon>
        <taxon>Embryophyta</taxon>
        <taxon>Tracheophyta</taxon>
        <taxon>Spermatophyta</taxon>
        <taxon>Magnoliopsida</taxon>
        <taxon>Liliopsida</taxon>
        <taxon>Poales</taxon>
        <taxon>Poaceae</taxon>
        <taxon>PACMAD clade</taxon>
        <taxon>Arundinoideae</taxon>
        <taxon>Arundineae</taxon>
        <taxon>Arundo</taxon>
    </lineage>
</organism>
<reference evidence="1" key="2">
    <citation type="journal article" date="2015" name="Data Brief">
        <title>Shoot transcriptome of the giant reed, Arundo donax.</title>
        <authorList>
            <person name="Barrero R.A."/>
            <person name="Guerrero F.D."/>
            <person name="Moolhuijzen P."/>
            <person name="Goolsby J.A."/>
            <person name="Tidwell J."/>
            <person name="Bellgard S.E."/>
            <person name="Bellgard M.I."/>
        </authorList>
    </citation>
    <scope>NUCLEOTIDE SEQUENCE</scope>
    <source>
        <tissue evidence="1">Shoot tissue taken approximately 20 cm above the soil surface</tissue>
    </source>
</reference>
<dbReference type="EMBL" id="GBRH01204831">
    <property type="protein sequence ID" value="JAD93064.1"/>
    <property type="molecule type" value="Transcribed_RNA"/>
</dbReference>
<proteinExistence type="predicted"/>